<proteinExistence type="predicted"/>
<accession>A0A2Z4MCQ8</accession>
<protein>
    <submittedName>
        <fullName evidence="1">Uncharacterized protein</fullName>
    </submittedName>
</protein>
<evidence type="ECO:0000313" key="2">
    <source>
        <dbReference type="Proteomes" id="UP000036061"/>
    </source>
</evidence>
<name>A0A2Z4MCQ8_BREBE</name>
<evidence type="ECO:0000313" key="1">
    <source>
        <dbReference type="EMBL" id="AWX54209.1"/>
    </source>
</evidence>
<dbReference type="AlphaFoldDB" id="A0A2Z4MCQ8"/>
<reference evidence="1 2" key="1">
    <citation type="journal article" date="2015" name="Genome Announc.">
        <title>Draft Genome Sequence of Brevibacillus brevis DZQ7, a Plant Growth-Promoting Rhizobacterium with Broad-Spectrum Antimicrobial Activity.</title>
        <authorList>
            <person name="Hou Q."/>
            <person name="Wang C."/>
            <person name="Hou X."/>
            <person name="Xia Z."/>
            <person name="Ye J."/>
            <person name="Liu K."/>
            <person name="Liu H."/>
            <person name="Wang J."/>
            <person name="Guo H."/>
            <person name="Yu X."/>
            <person name="Yang Y."/>
            <person name="Du B."/>
            <person name="Ding Y."/>
        </authorList>
    </citation>
    <scope>NUCLEOTIDE SEQUENCE [LARGE SCALE GENOMIC DNA]</scope>
    <source>
        <strain evidence="1 2">DZQ7</strain>
    </source>
</reference>
<sequence>MANFKYIEKITTSKELLDTIKSEIEQLTNYTFNPAAGETQEKSTWTVMTDLIKKDTASGKTSELVLKGISSINNVTKEFYVKFVNPGFTNPKEHSSLTVQVLEGYNATAKTFATEGHPVNFEWADEKFVTSDKRPTDRTIDKPVYLYMNVMNNRLSLVAVGDPAVHFEDYRKSFLYVGALKPFKYNMDDVVGNIMLTAGAVAAEPATPIAPHDYGQYTSFGNNTLQMLATKSGIRFQKHYPAFITQAPQPGKAYSDSKLGDTGLLLEPQGFNASAWTRRYHLSPIYVVHGYDGYRGSLDACIAVSKNNILHLDELIIDVDPSDTTKKHKQEVYRYFDHNTEQNFMNYSANVKMGVAFLKEVRY</sequence>
<dbReference type="EMBL" id="CP030117">
    <property type="protein sequence ID" value="AWX54209.1"/>
    <property type="molecule type" value="Genomic_DNA"/>
</dbReference>
<gene>
    <name evidence="1" type="ORF">AB432_003770</name>
</gene>
<dbReference type="Proteomes" id="UP000036061">
    <property type="component" value="Chromosome"/>
</dbReference>
<dbReference type="RefSeq" id="WP_048031097.1">
    <property type="nucleotide sequence ID" value="NZ_CP030117.1"/>
</dbReference>
<organism evidence="1 2">
    <name type="scientific">Brevibacillus brevis</name>
    <name type="common">Bacillus brevis</name>
    <dbReference type="NCBI Taxonomy" id="1393"/>
    <lineage>
        <taxon>Bacteria</taxon>
        <taxon>Bacillati</taxon>
        <taxon>Bacillota</taxon>
        <taxon>Bacilli</taxon>
        <taxon>Bacillales</taxon>
        <taxon>Paenibacillaceae</taxon>
        <taxon>Brevibacillus</taxon>
    </lineage>
</organism>